<reference evidence="10 11" key="1">
    <citation type="submission" date="2019-10" db="EMBL/GenBank/DDBJ databases">
        <title>Genome sequence of Phaeocystidibacter marisrubri JCM30614 (type strain).</title>
        <authorList>
            <person name="Bowman J.P."/>
        </authorList>
    </citation>
    <scope>NUCLEOTIDE SEQUENCE [LARGE SCALE GENOMIC DNA]</scope>
    <source>
        <strain evidence="10 11">JCM 30614</strain>
    </source>
</reference>
<evidence type="ECO:0000313" key="10">
    <source>
        <dbReference type="EMBL" id="KAB2817821.1"/>
    </source>
</evidence>
<dbReference type="RefSeq" id="WP_151692509.1">
    <property type="nucleotide sequence ID" value="NZ_BMGX01000002.1"/>
</dbReference>
<evidence type="ECO:0000256" key="6">
    <source>
        <dbReference type="ARBA" id="ARBA00038076"/>
    </source>
</evidence>
<keyword evidence="11" id="KW-1185">Reference proteome</keyword>
<dbReference type="GO" id="GO:0022857">
    <property type="term" value="F:transmembrane transporter activity"/>
    <property type="evidence" value="ECO:0007669"/>
    <property type="project" value="TreeGrafter"/>
</dbReference>
<dbReference type="EMBL" id="WBVQ01000001">
    <property type="protein sequence ID" value="KAB2817821.1"/>
    <property type="molecule type" value="Genomic_DNA"/>
</dbReference>
<evidence type="ECO:0000256" key="7">
    <source>
        <dbReference type="SAM" id="Phobius"/>
    </source>
</evidence>
<dbReference type="PANTHER" id="PTHR30572">
    <property type="entry name" value="MEMBRANE COMPONENT OF TRANSPORTER-RELATED"/>
    <property type="match status" value="1"/>
</dbReference>
<dbReference type="InterPro" id="IPR025857">
    <property type="entry name" value="MacB_PCD"/>
</dbReference>
<feature type="transmembrane region" description="Helical" evidence="7">
    <location>
        <begin position="334"/>
        <end position="360"/>
    </location>
</feature>
<comment type="subcellular location">
    <subcellularLocation>
        <location evidence="1">Cell membrane</location>
        <topology evidence="1">Multi-pass membrane protein</topology>
    </subcellularLocation>
</comment>
<feature type="transmembrane region" description="Helical" evidence="7">
    <location>
        <begin position="380"/>
        <end position="402"/>
    </location>
</feature>
<evidence type="ECO:0000256" key="1">
    <source>
        <dbReference type="ARBA" id="ARBA00004651"/>
    </source>
</evidence>
<feature type="transmembrane region" description="Helical" evidence="7">
    <location>
        <begin position="21"/>
        <end position="42"/>
    </location>
</feature>
<evidence type="ECO:0000256" key="2">
    <source>
        <dbReference type="ARBA" id="ARBA00022475"/>
    </source>
</evidence>
<protein>
    <submittedName>
        <fullName evidence="10">ABC transporter permease</fullName>
    </submittedName>
</protein>
<feature type="domain" description="ABC3 transporter permease C-terminal" evidence="8">
    <location>
        <begin position="293"/>
        <end position="411"/>
    </location>
</feature>
<dbReference type="GO" id="GO:0005886">
    <property type="term" value="C:plasma membrane"/>
    <property type="evidence" value="ECO:0007669"/>
    <property type="project" value="UniProtKB-SubCell"/>
</dbReference>
<dbReference type="Proteomes" id="UP000484164">
    <property type="component" value="Unassembled WGS sequence"/>
</dbReference>
<sequence length="419" mass="46974">MSFFDIDRWTEIWQTLSKNRARTILTGFGVAWGIALLIIMMASGQGLQNGIMQDMGNFASNSTFLWTQRTNMPYKGFQRGRYFNMRNDDIQILYNKIPDLKLICPRNQLGGYRGTNNVIHKDKTGAFTVYGDIPEYMEIEPKAISQGRWMNQSDLLEKRKICIIGKRVADMMYDRNEEIIGNSIQINGVYFTVVGVYETLLTGERAEEDQKSIFVPFTTFQRAFNYGDVVGWISMLGHDHVNMEDVQAEVKKVLAVNHTIHPEDTRAFGSWSMQTEYVKLQGLFMGIKGLSLFVSIFSLMAGAIGVSNIMLVVVKERTQELGVRRALGATPRSIIVQIMSESLILTLIAGFLGIMFGTWLMALIDTQIGDSIPTFLHPSVSLPTVLMAMGILVLFGVIAGLLPATRAVRVKPVDALRAE</sequence>
<dbReference type="OrthoDB" id="9770036at2"/>
<gene>
    <name evidence="10" type="ORF">F8C82_05300</name>
</gene>
<keyword evidence="2" id="KW-1003">Cell membrane</keyword>
<dbReference type="AlphaFoldDB" id="A0A6L3ZIW0"/>
<evidence type="ECO:0000256" key="4">
    <source>
        <dbReference type="ARBA" id="ARBA00022989"/>
    </source>
</evidence>
<feature type="domain" description="MacB-like periplasmic core" evidence="9">
    <location>
        <begin position="23"/>
        <end position="252"/>
    </location>
</feature>
<keyword evidence="3 7" id="KW-0812">Transmembrane</keyword>
<comment type="caution">
    <text evidence="10">The sequence shown here is derived from an EMBL/GenBank/DDBJ whole genome shotgun (WGS) entry which is preliminary data.</text>
</comment>
<dbReference type="PANTHER" id="PTHR30572:SF4">
    <property type="entry name" value="ABC TRANSPORTER PERMEASE YTRF"/>
    <property type="match status" value="1"/>
</dbReference>
<accession>A0A6L3ZIW0</accession>
<organism evidence="10 11">
    <name type="scientific">Phaeocystidibacter marisrubri</name>
    <dbReference type="NCBI Taxonomy" id="1577780"/>
    <lineage>
        <taxon>Bacteria</taxon>
        <taxon>Pseudomonadati</taxon>
        <taxon>Bacteroidota</taxon>
        <taxon>Flavobacteriia</taxon>
        <taxon>Flavobacteriales</taxon>
        <taxon>Phaeocystidibacteraceae</taxon>
        <taxon>Phaeocystidibacter</taxon>
    </lineage>
</organism>
<keyword evidence="5 7" id="KW-0472">Membrane</keyword>
<keyword evidence="4 7" id="KW-1133">Transmembrane helix</keyword>
<evidence type="ECO:0000256" key="5">
    <source>
        <dbReference type="ARBA" id="ARBA00023136"/>
    </source>
</evidence>
<dbReference type="InterPro" id="IPR003838">
    <property type="entry name" value="ABC3_permease_C"/>
</dbReference>
<evidence type="ECO:0000259" key="9">
    <source>
        <dbReference type="Pfam" id="PF12704"/>
    </source>
</evidence>
<evidence type="ECO:0000256" key="3">
    <source>
        <dbReference type="ARBA" id="ARBA00022692"/>
    </source>
</evidence>
<dbReference type="Pfam" id="PF12704">
    <property type="entry name" value="MacB_PCD"/>
    <property type="match status" value="1"/>
</dbReference>
<name>A0A6L3ZIW0_9FLAO</name>
<proteinExistence type="inferred from homology"/>
<dbReference type="Pfam" id="PF02687">
    <property type="entry name" value="FtsX"/>
    <property type="match status" value="1"/>
</dbReference>
<evidence type="ECO:0000259" key="8">
    <source>
        <dbReference type="Pfam" id="PF02687"/>
    </source>
</evidence>
<feature type="transmembrane region" description="Helical" evidence="7">
    <location>
        <begin position="290"/>
        <end position="314"/>
    </location>
</feature>
<evidence type="ECO:0000313" key="11">
    <source>
        <dbReference type="Proteomes" id="UP000484164"/>
    </source>
</evidence>
<comment type="similarity">
    <text evidence="6">Belongs to the ABC-4 integral membrane protein family.</text>
</comment>
<dbReference type="InterPro" id="IPR050250">
    <property type="entry name" value="Macrolide_Exporter_MacB"/>
</dbReference>